<feature type="region of interest" description="Disordered" evidence="1">
    <location>
        <begin position="99"/>
        <end position="141"/>
    </location>
</feature>
<dbReference type="AlphaFoldDB" id="A0AAD4IDJ3"/>
<accession>A0AAD4IDJ3</accession>
<keyword evidence="3" id="KW-1185">Reference proteome</keyword>
<feature type="compositionally biased region" description="Basic and acidic residues" evidence="1">
    <location>
        <begin position="11"/>
        <end position="26"/>
    </location>
</feature>
<dbReference type="EMBL" id="JAANER010000003">
    <property type="protein sequence ID" value="KAG9192777.1"/>
    <property type="molecule type" value="Genomic_DNA"/>
</dbReference>
<comment type="caution">
    <text evidence="2">The sequence shown here is derived from an EMBL/GenBank/DDBJ whole genome shotgun (WGS) entry which is preliminary data.</text>
</comment>
<evidence type="ECO:0000313" key="2">
    <source>
        <dbReference type="EMBL" id="KAG9192777.1"/>
    </source>
</evidence>
<feature type="region of interest" description="Disordered" evidence="1">
    <location>
        <begin position="1"/>
        <end position="26"/>
    </location>
</feature>
<protein>
    <submittedName>
        <fullName evidence="2">Uncharacterized protein</fullName>
    </submittedName>
</protein>
<organism evidence="2 3">
    <name type="scientific">Alternaria panax</name>
    <dbReference type="NCBI Taxonomy" id="48097"/>
    <lineage>
        <taxon>Eukaryota</taxon>
        <taxon>Fungi</taxon>
        <taxon>Dikarya</taxon>
        <taxon>Ascomycota</taxon>
        <taxon>Pezizomycotina</taxon>
        <taxon>Dothideomycetes</taxon>
        <taxon>Pleosporomycetidae</taxon>
        <taxon>Pleosporales</taxon>
        <taxon>Pleosporineae</taxon>
        <taxon>Pleosporaceae</taxon>
        <taxon>Alternaria</taxon>
        <taxon>Alternaria sect. Panax</taxon>
    </lineage>
</organism>
<feature type="compositionally biased region" description="Low complexity" evidence="1">
    <location>
        <begin position="106"/>
        <end position="127"/>
    </location>
</feature>
<sequence>MDTSFPGWKSVRPESDGESFTERSGARREIFERATRTRGPLERNPLLWTFFQIADVEQVRASFENEQAWAVMKMFVSQPGAALVVDVVRLWKQNLEAKNKTTNGISSMAPSSSNATPTSTPRPSTATIDDGRTRSKRKRGG</sequence>
<evidence type="ECO:0000256" key="1">
    <source>
        <dbReference type="SAM" id="MobiDB-lite"/>
    </source>
</evidence>
<dbReference type="Proteomes" id="UP001199106">
    <property type="component" value="Unassembled WGS sequence"/>
</dbReference>
<proteinExistence type="predicted"/>
<reference evidence="2" key="1">
    <citation type="submission" date="2021-07" db="EMBL/GenBank/DDBJ databases">
        <title>Genome Resource of American Ginseng Black Spot Pathogen Alternaria panax.</title>
        <authorList>
            <person name="Qiu C."/>
            <person name="Wang W."/>
            <person name="Liu Z."/>
        </authorList>
    </citation>
    <scope>NUCLEOTIDE SEQUENCE</scope>
    <source>
        <strain evidence="2">BNCC115425</strain>
    </source>
</reference>
<evidence type="ECO:0000313" key="3">
    <source>
        <dbReference type="Proteomes" id="UP001199106"/>
    </source>
</evidence>
<name>A0AAD4IDJ3_9PLEO</name>
<gene>
    <name evidence="2" type="ORF">G6011_11511</name>
</gene>